<dbReference type="PANTHER" id="PTHR43667">
    <property type="entry name" value="CYCLOPROPANE-FATTY-ACYL-PHOSPHOLIPID SYNTHASE"/>
    <property type="match status" value="1"/>
</dbReference>
<dbReference type="PANTHER" id="PTHR43667:SF2">
    <property type="entry name" value="FATTY ACID C-METHYL TRANSFERASE"/>
    <property type="match status" value="1"/>
</dbReference>
<dbReference type="Pfam" id="PF02353">
    <property type="entry name" value="CMAS"/>
    <property type="match status" value="1"/>
</dbReference>
<organism evidence="1 2">
    <name type="scientific">Pyxidicoccus parkwayensis</name>
    <dbReference type="NCBI Taxonomy" id="2813578"/>
    <lineage>
        <taxon>Bacteria</taxon>
        <taxon>Pseudomonadati</taxon>
        <taxon>Myxococcota</taxon>
        <taxon>Myxococcia</taxon>
        <taxon>Myxococcales</taxon>
        <taxon>Cystobacterineae</taxon>
        <taxon>Myxococcaceae</taxon>
        <taxon>Pyxidicoccus</taxon>
    </lineage>
</organism>
<protein>
    <submittedName>
        <fullName evidence="1">Class I SAM-dependent methyltransferase</fullName>
    </submittedName>
</protein>
<dbReference type="CDD" id="cd02440">
    <property type="entry name" value="AdoMet_MTases"/>
    <property type="match status" value="1"/>
</dbReference>
<name>A0ABX7P7E3_9BACT</name>
<reference evidence="1 2" key="1">
    <citation type="submission" date="2021-02" db="EMBL/GenBank/DDBJ databases">
        <title>De Novo genome assembly of isolated myxobacteria.</title>
        <authorList>
            <person name="Stevens D.C."/>
        </authorList>
    </citation>
    <scope>NUCLEOTIDE SEQUENCE [LARGE SCALE GENOMIC DNA]</scope>
    <source>
        <strain evidence="2">SCPEA02</strain>
    </source>
</reference>
<proteinExistence type="predicted"/>
<keyword evidence="1" id="KW-0489">Methyltransferase</keyword>
<sequence length="532" mass="59416">MQGWTAKWLLEQLGAELGGREGVDLEFSLRLTQGRVDAEGRFGCWLAGGDSSAFAPMARVLERLAAPEAVRAAQRDAVLPVRQGLAVGFIDGVPELRLYLHGRAPATLADDYRAWRWLAGGEARRSRYFFHYLPETPSGLRPSTRVPSTLRPAFEQLLRDERLQQSSGFWLREGSDGQVEQVDLAFPWCPIAGTLEGVRELATVLGVREDSRWRELPIRHVAVRVGEGAPQVTLYASASLRGAWPVSEAELQQRVREEALSFQREVEESVFRRLPSMPRIIGPEPAGLDAFYGGDVKTWQTVLGQELHYHAGLFDASELDASDEAMEAALRRAVTTLYPFIPEGSRVYDVGCGWGGPLAMWIRDLRCRSLGVTISRGQFQYIAGLGLPVRWGDAEQTLPPGHFDCAVLLESLSHIRDKGRLLRVLRVFSDRLVMRVNCQDASPASSAFGGTMHMVSSARLRELVESAGWRIRHWRDCRREAVPSVAVWHRRLQAVPVGEDRHLETLRAWCERVMTAPEAWAANNPLIEVVAD</sequence>
<dbReference type="InterPro" id="IPR029063">
    <property type="entry name" value="SAM-dependent_MTases_sf"/>
</dbReference>
<accession>A0ABX7P7E3</accession>
<dbReference type="GO" id="GO:0032259">
    <property type="term" value="P:methylation"/>
    <property type="evidence" value="ECO:0007669"/>
    <property type="project" value="UniProtKB-KW"/>
</dbReference>
<dbReference type="Gene3D" id="3.40.50.150">
    <property type="entry name" value="Vaccinia Virus protein VP39"/>
    <property type="match status" value="1"/>
</dbReference>
<evidence type="ECO:0000313" key="2">
    <source>
        <dbReference type="Proteomes" id="UP000662747"/>
    </source>
</evidence>
<dbReference type="Proteomes" id="UP000662747">
    <property type="component" value="Chromosome"/>
</dbReference>
<dbReference type="EMBL" id="CP071090">
    <property type="protein sequence ID" value="QSQ26372.1"/>
    <property type="molecule type" value="Genomic_DNA"/>
</dbReference>
<dbReference type="RefSeq" id="WP_206727920.1">
    <property type="nucleotide sequence ID" value="NZ_CP071090.1"/>
</dbReference>
<gene>
    <name evidence="1" type="ORF">JY651_16175</name>
</gene>
<dbReference type="InterPro" id="IPR050723">
    <property type="entry name" value="CFA/CMAS"/>
</dbReference>
<keyword evidence="2" id="KW-1185">Reference proteome</keyword>
<dbReference type="SUPFAM" id="SSF53335">
    <property type="entry name" value="S-adenosyl-L-methionine-dependent methyltransferases"/>
    <property type="match status" value="1"/>
</dbReference>
<keyword evidence="1" id="KW-0808">Transferase</keyword>
<dbReference type="GO" id="GO:0008168">
    <property type="term" value="F:methyltransferase activity"/>
    <property type="evidence" value="ECO:0007669"/>
    <property type="project" value="UniProtKB-KW"/>
</dbReference>
<evidence type="ECO:0000313" key="1">
    <source>
        <dbReference type="EMBL" id="QSQ26372.1"/>
    </source>
</evidence>